<reference evidence="3 4" key="1">
    <citation type="submission" date="2023-04" db="EMBL/GenBank/DDBJ databases">
        <title>Forest soil microbial communities from Buena Vista Peninsula, Colon Province, Panama.</title>
        <authorList>
            <person name="Bouskill N."/>
        </authorList>
    </citation>
    <scope>NUCLEOTIDE SEQUENCE [LARGE SCALE GENOMIC DNA]</scope>
    <source>
        <strain evidence="3 4">AC80</strain>
    </source>
</reference>
<dbReference type="SUPFAM" id="SSF51735">
    <property type="entry name" value="NAD(P)-binding Rossmann-fold domains"/>
    <property type="match status" value="1"/>
</dbReference>
<dbReference type="PANTHER" id="PTHR43180:SF66">
    <property type="entry name" value="SHORT-CHAIN DEHYDROGENASE_REDUCTASE FAMILY PROTEIN"/>
    <property type="match status" value="1"/>
</dbReference>
<keyword evidence="2" id="KW-0560">Oxidoreductase</keyword>
<evidence type="ECO:0000313" key="3">
    <source>
        <dbReference type="EMBL" id="MDH6195992.1"/>
    </source>
</evidence>
<comment type="similarity">
    <text evidence="1">Belongs to the short-chain dehydrogenases/reductases (SDR) family.</text>
</comment>
<evidence type="ECO:0000256" key="2">
    <source>
        <dbReference type="ARBA" id="ARBA00023002"/>
    </source>
</evidence>
<keyword evidence="4" id="KW-1185">Reference proteome</keyword>
<dbReference type="InterPro" id="IPR036291">
    <property type="entry name" value="NAD(P)-bd_dom_sf"/>
</dbReference>
<dbReference type="Proteomes" id="UP001160130">
    <property type="component" value="Unassembled WGS sequence"/>
</dbReference>
<sequence length="258" mass="27093">MSSHPGRLEGKVAVITGAASGIGLTAARLFAHQGAHVVVADLDEQGGKQCAADIGGHFVRCDVSDSADVTDLYTTALDEFGTVDIAFNNAGISPPEDGSILETTSAVWDRIMDVNVKSIYHNCRAALPIMEKQGRGSIVNVASFVALMGSATSQSAYTASKGAVLSLTRELGVEFARKGIRVNSVCPGPVNTPLLRELFATDQERAQRRLVHIPLGRFAEPEEIANVALFLASDEASYVTGAAYVVDGGITAAYVTPL</sequence>
<organism evidence="3 4">
    <name type="scientific">Mycolicibacterium frederiksbergense</name>
    <dbReference type="NCBI Taxonomy" id="117567"/>
    <lineage>
        <taxon>Bacteria</taxon>
        <taxon>Bacillati</taxon>
        <taxon>Actinomycetota</taxon>
        <taxon>Actinomycetes</taxon>
        <taxon>Mycobacteriales</taxon>
        <taxon>Mycobacteriaceae</taxon>
        <taxon>Mycolicibacterium</taxon>
    </lineage>
</organism>
<dbReference type="PRINTS" id="PR00080">
    <property type="entry name" value="SDRFAMILY"/>
</dbReference>
<dbReference type="Pfam" id="PF13561">
    <property type="entry name" value="adh_short_C2"/>
    <property type="match status" value="1"/>
</dbReference>
<dbReference type="NCBIfam" id="NF004713">
    <property type="entry name" value="PRK06057.1"/>
    <property type="match status" value="1"/>
</dbReference>
<proteinExistence type="inferred from homology"/>
<accession>A0ABT6L1A6</accession>
<dbReference type="RefSeq" id="WP_280832586.1">
    <property type="nucleotide sequence ID" value="NZ_JARXVE010000003.1"/>
</dbReference>
<dbReference type="PRINTS" id="PR00081">
    <property type="entry name" value="GDHRDH"/>
</dbReference>
<dbReference type="NCBIfam" id="NF005559">
    <property type="entry name" value="PRK07231.1"/>
    <property type="match status" value="1"/>
</dbReference>
<evidence type="ECO:0000256" key="1">
    <source>
        <dbReference type="ARBA" id="ARBA00006484"/>
    </source>
</evidence>
<dbReference type="CDD" id="cd05233">
    <property type="entry name" value="SDR_c"/>
    <property type="match status" value="1"/>
</dbReference>
<dbReference type="EMBL" id="JARXVE010000003">
    <property type="protein sequence ID" value="MDH6195992.1"/>
    <property type="molecule type" value="Genomic_DNA"/>
</dbReference>
<protein>
    <submittedName>
        <fullName evidence="3">NAD(P)-dependent dehydrogenase (Short-subunit alcohol dehydrogenase family)</fullName>
    </submittedName>
</protein>
<gene>
    <name evidence="3" type="ORF">M2272_002632</name>
</gene>
<dbReference type="InterPro" id="IPR002347">
    <property type="entry name" value="SDR_fam"/>
</dbReference>
<dbReference type="PANTHER" id="PTHR43180">
    <property type="entry name" value="3-OXOACYL-(ACYL-CARRIER-PROTEIN) REDUCTASE (AFU_ORTHOLOGUE AFUA_6G11210)"/>
    <property type="match status" value="1"/>
</dbReference>
<name>A0ABT6L1A6_9MYCO</name>
<comment type="caution">
    <text evidence="3">The sequence shown here is derived from an EMBL/GenBank/DDBJ whole genome shotgun (WGS) entry which is preliminary data.</text>
</comment>
<evidence type="ECO:0000313" key="4">
    <source>
        <dbReference type="Proteomes" id="UP001160130"/>
    </source>
</evidence>
<dbReference type="Gene3D" id="3.40.50.720">
    <property type="entry name" value="NAD(P)-binding Rossmann-like Domain"/>
    <property type="match status" value="1"/>
</dbReference>